<dbReference type="SUPFAM" id="SSF51182">
    <property type="entry name" value="RmlC-like cupins"/>
    <property type="match status" value="1"/>
</dbReference>
<dbReference type="GO" id="GO:0008198">
    <property type="term" value="F:ferrous iron binding"/>
    <property type="evidence" value="ECO:0007669"/>
    <property type="project" value="TreeGrafter"/>
</dbReference>
<organism evidence="7 8">
    <name type="scientific">Cohnella abietis</name>
    <dbReference type="NCBI Taxonomy" id="2507935"/>
    <lineage>
        <taxon>Bacteria</taxon>
        <taxon>Bacillati</taxon>
        <taxon>Bacillota</taxon>
        <taxon>Bacilli</taxon>
        <taxon>Bacillales</taxon>
        <taxon>Paenibacillaceae</taxon>
        <taxon>Cohnella</taxon>
    </lineage>
</organism>
<feature type="binding site" evidence="6">
    <location>
        <position position="145"/>
    </location>
    <ligand>
        <name>Fe cation</name>
        <dbReference type="ChEBI" id="CHEBI:24875"/>
        <note>catalytic</note>
    </ligand>
</feature>
<dbReference type="CDD" id="cd10548">
    <property type="entry name" value="cupin_CDO"/>
    <property type="match status" value="1"/>
</dbReference>
<sequence>MSQSYQLQQFDQDVKKVLAENTDFRSIIDGIKPYLGQLLTNKQLLPQEYRQPKGDKYAQYLLYKPEDESYSVIAFVWGPGQISPVHDHLIWGLVGIYEGAIVEKRYRQEDRGEGQEPRYELREVGEVTAKAGDISFVYPPNYDIHSVANPFEQTAIAIHVYGADVGERVRHIHDINTGEQRDVITKHDNATPIYKSFDGAEFDNA</sequence>
<dbReference type="RefSeq" id="WP_130605007.1">
    <property type="nucleotide sequence ID" value="NZ_AP019400.1"/>
</dbReference>
<evidence type="ECO:0000256" key="1">
    <source>
        <dbReference type="ARBA" id="ARBA00006622"/>
    </source>
</evidence>
<evidence type="ECO:0000256" key="3">
    <source>
        <dbReference type="ARBA" id="ARBA00022964"/>
    </source>
</evidence>
<dbReference type="InterPro" id="IPR014710">
    <property type="entry name" value="RmlC-like_jellyroll"/>
</dbReference>
<dbReference type="InterPro" id="IPR011051">
    <property type="entry name" value="RmlC_Cupin_sf"/>
</dbReference>
<evidence type="ECO:0000313" key="7">
    <source>
        <dbReference type="EMBL" id="BBI31134.1"/>
    </source>
</evidence>
<evidence type="ECO:0000313" key="8">
    <source>
        <dbReference type="Proteomes" id="UP000289856"/>
    </source>
</evidence>
<dbReference type="PANTHER" id="PTHR12918:SF1">
    <property type="entry name" value="CYSTEINE DIOXYGENASE TYPE 1"/>
    <property type="match status" value="1"/>
</dbReference>
<accession>A0A3T1CZ76</accession>
<protein>
    <submittedName>
        <fullName evidence="7">Cysteine dioxygenase</fullName>
    </submittedName>
</protein>
<feature type="binding site" evidence="6">
    <location>
        <position position="88"/>
    </location>
    <ligand>
        <name>Fe cation</name>
        <dbReference type="ChEBI" id="CHEBI:24875"/>
        <note>catalytic</note>
    </ligand>
</feature>
<name>A0A3T1CZ76_9BACL</name>
<dbReference type="Gene3D" id="2.60.120.10">
    <property type="entry name" value="Jelly Rolls"/>
    <property type="match status" value="1"/>
</dbReference>
<keyword evidence="2 6" id="KW-0479">Metal-binding</keyword>
<evidence type="ECO:0000256" key="5">
    <source>
        <dbReference type="ARBA" id="ARBA00023004"/>
    </source>
</evidence>
<gene>
    <name evidence="7" type="ORF">KCTCHS21_05330</name>
</gene>
<keyword evidence="4" id="KW-0560">Oxidoreductase</keyword>
<dbReference type="Proteomes" id="UP000289856">
    <property type="component" value="Chromosome"/>
</dbReference>
<dbReference type="GO" id="GO:0016702">
    <property type="term" value="F:oxidoreductase activity, acting on single donors with incorporation of molecular oxygen, incorporation of two atoms of oxygen"/>
    <property type="evidence" value="ECO:0007669"/>
    <property type="project" value="InterPro"/>
</dbReference>
<proteinExistence type="inferred from homology"/>
<comment type="similarity">
    <text evidence="1">Belongs to the cysteine dioxygenase family.</text>
</comment>
<dbReference type="OrthoDB" id="7059163at2"/>
<dbReference type="InterPro" id="IPR010300">
    <property type="entry name" value="CDO_1"/>
</dbReference>
<keyword evidence="5 6" id="KW-0408">Iron</keyword>
<evidence type="ECO:0000256" key="4">
    <source>
        <dbReference type="ARBA" id="ARBA00023002"/>
    </source>
</evidence>
<evidence type="ECO:0000256" key="2">
    <source>
        <dbReference type="ARBA" id="ARBA00022723"/>
    </source>
</evidence>
<dbReference type="EMBL" id="AP019400">
    <property type="protein sequence ID" value="BBI31134.1"/>
    <property type="molecule type" value="Genomic_DNA"/>
</dbReference>
<evidence type="ECO:0000256" key="6">
    <source>
        <dbReference type="PIRSR" id="PIRSR610300-51"/>
    </source>
</evidence>
<dbReference type="PANTHER" id="PTHR12918">
    <property type="entry name" value="CYSTEINE DIOXYGENASE"/>
    <property type="match status" value="1"/>
</dbReference>
<reference evidence="7 8" key="1">
    <citation type="submission" date="2019-01" db="EMBL/GenBank/DDBJ databases">
        <title>Complete genome sequence of Cohnella hallensis HS21 isolated from Korean fir (Abies koreana) rhizospheric soil.</title>
        <authorList>
            <person name="Jiang L."/>
            <person name="Kang S.W."/>
            <person name="Kim S."/>
            <person name="Jung J."/>
            <person name="Kim C.Y."/>
            <person name="Kim D.H."/>
            <person name="Kim S.W."/>
            <person name="Lee J."/>
        </authorList>
    </citation>
    <scope>NUCLEOTIDE SEQUENCE [LARGE SCALE GENOMIC DNA]</scope>
    <source>
        <strain evidence="7 8">HS21</strain>
    </source>
</reference>
<dbReference type="AlphaFoldDB" id="A0A3T1CZ76"/>
<keyword evidence="8" id="KW-1185">Reference proteome</keyword>
<keyword evidence="3 7" id="KW-0223">Dioxygenase</keyword>
<dbReference type="KEGG" id="cohn:KCTCHS21_05330"/>
<feature type="binding site" evidence="6">
    <location>
        <position position="86"/>
    </location>
    <ligand>
        <name>Fe cation</name>
        <dbReference type="ChEBI" id="CHEBI:24875"/>
        <note>catalytic</note>
    </ligand>
</feature>